<accession>A0ABD5MGN9</accession>
<organism evidence="1 2">
    <name type="scientific">Halobellus rubicundus</name>
    <dbReference type="NCBI Taxonomy" id="2996466"/>
    <lineage>
        <taxon>Archaea</taxon>
        <taxon>Methanobacteriati</taxon>
        <taxon>Methanobacteriota</taxon>
        <taxon>Stenosarchaea group</taxon>
        <taxon>Halobacteria</taxon>
        <taxon>Halobacteriales</taxon>
        <taxon>Haloferacaceae</taxon>
        <taxon>Halobellus</taxon>
    </lineage>
</organism>
<keyword evidence="2" id="KW-1185">Reference proteome</keyword>
<sequence length="103" mass="11971">MPSDRPEWWERNAELREELGLPEYEPSRFADGTYVHEVIEELESEYGTEVELVSEDPSYPSRWVIRIGGTDCVSAVRRRDDHGNNVFQISADEVRKRIDAEMA</sequence>
<name>A0ABD5MGN9_9EURY</name>
<reference evidence="1 2" key="1">
    <citation type="submission" date="2024-08" db="EMBL/GenBank/DDBJ databases">
        <title>Halobellus sp. MBLA0158 whole genome sequence.</title>
        <authorList>
            <person name="Hwang C.Y."/>
            <person name="Cho E.-S."/>
            <person name="Seo M.-J."/>
        </authorList>
    </citation>
    <scope>NUCLEOTIDE SEQUENCE [LARGE SCALE GENOMIC DNA]</scope>
    <source>
        <strain evidence="1 2">MBLA0158</strain>
    </source>
</reference>
<dbReference type="Proteomes" id="UP001570511">
    <property type="component" value="Unassembled WGS sequence"/>
</dbReference>
<evidence type="ECO:0000313" key="2">
    <source>
        <dbReference type="Proteomes" id="UP001570511"/>
    </source>
</evidence>
<gene>
    <name evidence="1" type="ORF">OS889_12265</name>
</gene>
<evidence type="ECO:0000313" key="1">
    <source>
        <dbReference type="EMBL" id="MFA1611779.1"/>
    </source>
</evidence>
<dbReference type="RefSeq" id="WP_372390155.1">
    <property type="nucleotide sequence ID" value="NZ_JBGNYA010000001.1"/>
</dbReference>
<dbReference type="EMBL" id="JBGNYA010000001">
    <property type="protein sequence ID" value="MFA1611779.1"/>
    <property type="molecule type" value="Genomic_DNA"/>
</dbReference>
<comment type="caution">
    <text evidence="1">The sequence shown here is derived from an EMBL/GenBank/DDBJ whole genome shotgun (WGS) entry which is preliminary data.</text>
</comment>
<protein>
    <submittedName>
        <fullName evidence="1">Uncharacterized protein</fullName>
    </submittedName>
</protein>
<proteinExistence type="predicted"/>
<dbReference type="AlphaFoldDB" id="A0ABD5MGN9"/>